<organism evidence="2 3">
    <name type="scientific">Tahibacter amnicola</name>
    <dbReference type="NCBI Taxonomy" id="2976241"/>
    <lineage>
        <taxon>Bacteria</taxon>
        <taxon>Pseudomonadati</taxon>
        <taxon>Pseudomonadota</taxon>
        <taxon>Gammaproteobacteria</taxon>
        <taxon>Lysobacterales</taxon>
        <taxon>Rhodanobacteraceae</taxon>
        <taxon>Tahibacter</taxon>
    </lineage>
</organism>
<sequence length="98" mass="10645">MTEITLAAQALEIATEAGAATYAPLELRYAAEQLEQARQALGRDDEKQARQLLEESAVNSDLALAKSRLGRTREAVQAKLVEVTRLRSELGLPAEPAQ</sequence>
<dbReference type="Gene3D" id="1.20.1270.390">
    <property type="match status" value="1"/>
</dbReference>
<proteinExistence type="predicted"/>
<evidence type="ECO:0000313" key="3">
    <source>
        <dbReference type="Proteomes" id="UP001064632"/>
    </source>
</evidence>
<keyword evidence="3" id="KW-1185">Reference proteome</keyword>
<evidence type="ECO:0000313" key="2">
    <source>
        <dbReference type="EMBL" id="UXI69205.1"/>
    </source>
</evidence>
<dbReference type="InterPro" id="IPR025511">
    <property type="entry name" value="DUF4398"/>
</dbReference>
<feature type="domain" description="DUF4398" evidence="1">
    <location>
        <begin position="3"/>
        <end position="78"/>
    </location>
</feature>
<dbReference type="RefSeq" id="WP_261696163.1">
    <property type="nucleotide sequence ID" value="NZ_CP104694.1"/>
</dbReference>
<dbReference type="EMBL" id="CP104694">
    <property type="protein sequence ID" value="UXI69205.1"/>
    <property type="molecule type" value="Genomic_DNA"/>
</dbReference>
<evidence type="ECO:0000259" key="1">
    <source>
        <dbReference type="Pfam" id="PF14346"/>
    </source>
</evidence>
<protein>
    <submittedName>
        <fullName evidence="2">DUF4398 domain-containing protein</fullName>
    </submittedName>
</protein>
<dbReference type="Pfam" id="PF14346">
    <property type="entry name" value="DUF4398"/>
    <property type="match status" value="1"/>
</dbReference>
<dbReference type="Proteomes" id="UP001064632">
    <property type="component" value="Chromosome"/>
</dbReference>
<gene>
    <name evidence="2" type="ORF">N4264_06040</name>
</gene>
<accession>A0ABY6BLE6</accession>
<reference evidence="2" key="1">
    <citation type="submission" date="2022-09" db="EMBL/GenBank/DDBJ databases">
        <title>Tahibacter sp. nov., isolated from a fresh water.</title>
        <authorList>
            <person name="Baek J.H."/>
            <person name="Lee J.K."/>
            <person name="Kim J.M."/>
            <person name="Jeon C.O."/>
        </authorList>
    </citation>
    <scope>NUCLEOTIDE SEQUENCE</scope>
    <source>
        <strain evidence="2">W38</strain>
    </source>
</reference>
<name>A0ABY6BLE6_9GAMM</name>